<evidence type="ECO:0008006" key="4">
    <source>
        <dbReference type="Google" id="ProtNLM"/>
    </source>
</evidence>
<evidence type="ECO:0000256" key="1">
    <source>
        <dbReference type="SAM" id="Phobius"/>
    </source>
</evidence>
<dbReference type="EMBL" id="RIBY02002534">
    <property type="protein sequence ID" value="KAH9809823.1"/>
    <property type="molecule type" value="Genomic_DNA"/>
</dbReference>
<feature type="transmembrane region" description="Helical" evidence="1">
    <location>
        <begin position="20"/>
        <end position="41"/>
    </location>
</feature>
<evidence type="ECO:0000313" key="3">
    <source>
        <dbReference type="Proteomes" id="UP001138500"/>
    </source>
</evidence>
<proteinExistence type="predicted"/>
<dbReference type="PANTHER" id="PTHR42083">
    <property type="entry name" value="MARVEL DOMAIN-CONTAINING PROTEIN"/>
    <property type="match status" value="1"/>
</dbReference>
<accession>A0A9W7SIB6</accession>
<gene>
    <name evidence="2" type="ORF">Tdes44962_MAKER06064</name>
</gene>
<keyword evidence="1" id="KW-0812">Transmembrane</keyword>
<protein>
    <recommendedName>
        <fullName evidence="4">MARVEL domain-containing protein</fullName>
    </recommendedName>
</protein>
<dbReference type="Proteomes" id="UP001138500">
    <property type="component" value="Unassembled WGS sequence"/>
</dbReference>
<keyword evidence="1" id="KW-0472">Membrane</keyword>
<dbReference type="PANTHER" id="PTHR42083:SF1">
    <property type="entry name" value="MARVEL DOMAIN-CONTAINING PROTEIN"/>
    <property type="match status" value="1"/>
</dbReference>
<reference evidence="2 3" key="1">
    <citation type="journal article" date="2018" name="IMA Fungus">
        <title>IMA Genome-F 10: Nine draft genome sequences of Claviceps purpurea s.lat., including C. arundinis, C. humidiphila, and C. cf. spartinae, pseudomolecules for the pitch canker pathogen Fusarium circinatum, draft genome of Davidsoniella eucalypti, Grosmannia galeiformis, Quambalaria eucalypti, and Teratosphaeria destructans.</title>
        <authorList>
            <person name="Wingfield B.D."/>
            <person name="Liu M."/>
            <person name="Nguyen H.D."/>
            <person name="Lane F.A."/>
            <person name="Morgan S.W."/>
            <person name="De Vos L."/>
            <person name="Wilken P.M."/>
            <person name="Duong T.A."/>
            <person name="Aylward J."/>
            <person name="Coetzee M.P."/>
            <person name="Dadej K."/>
            <person name="De Beer Z.W."/>
            <person name="Findlay W."/>
            <person name="Havenga M."/>
            <person name="Kolarik M."/>
            <person name="Menzies J.G."/>
            <person name="Naidoo K."/>
            <person name="Pochopski O."/>
            <person name="Shoukouhi P."/>
            <person name="Santana Q.C."/>
            <person name="Seifert K.A."/>
            <person name="Soal N."/>
            <person name="Steenkamp E.T."/>
            <person name="Tatham C.T."/>
            <person name="van der Nest M.A."/>
            <person name="Wingfield M.J."/>
        </authorList>
    </citation>
    <scope>NUCLEOTIDE SEQUENCE [LARGE SCALE GENOMIC DNA]</scope>
    <source>
        <strain evidence="2">CMW44962</strain>
    </source>
</reference>
<feature type="transmembrane region" description="Helical" evidence="1">
    <location>
        <begin position="89"/>
        <end position="121"/>
    </location>
</feature>
<dbReference type="OrthoDB" id="5363290at2759"/>
<keyword evidence="1" id="KW-1133">Transmembrane helix</keyword>
<evidence type="ECO:0000313" key="2">
    <source>
        <dbReference type="EMBL" id="KAH9809823.1"/>
    </source>
</evidence>
<comment type="caution">
    <text evidence="2">The sequence shown here is derived from an EMBL/GenBank/DDBJ whole genome shotgun (WGS) entry which is preliminary data.</text>
</comment>
<name>A0A9W7SIB6_9PEZI</name>
<keyword evidence="3" id="KW-1185">Reference proteome</keyword>
<feature type="transmembrane region" description="Helical" evidence="1">
    <location>
        <begin position="142"/>
        <end position="165"/>
    </location>
</feature>
<feature type="transmembrane region" description="Helical" evidence="1">
    <location>
        <begin position="62"/>
        <end position="83"/>
    </location>
</feature>
<dbReference type="AlphaFoldDB" id="A0A9W7SIB6"/>
<reference evidence="2 3" key="2">
    <citation type="journal article" date="2021" name="Curr. Genet.">
        <title>Genetic response to nitrogen starvation in the aggressive Eucalyptus foliar pathogen Teratosphaeria destructans.</title>
        <authorList>
            <person name="Havenga M."/>
            <person name="Wingfield B.D."/>
            <person name="Wingfield M.J."/>
            <person name="Dreyer L.L."/>
            <person name="Roets F."/>
            <person name="Aylward J."/>
        </authorList>
    </citation>
    <scope>NUCLEOTIDE SEQUENCE [LARGE SCALE GENOMIC DNA]</scope>
    <source>
        <strain evidence="2">CMW44962</strain>
    </source>
</reference>
<sequence>MALDFLTLHSSSGGLPGALLRIVLRFLQFVFALTVAGLYGVDLHHATQRHAYTDGKWVYAEVCAGFAAVTVLVYALPFLKSFWAFGWDWIMLCVHLQCFVGVIIADVLCSILWTALFGVFGKIYIHAHPTPEQHGQIRMKHAVWIDLINMLLWFITACYSALIFFRARKDGRTLHTGRAKV</sequence>
<organism evidence="2 3">
    <name type="scientific">Teratosphaeria destructans</name>
    <dbReference type="NCBI Taxonomy" id="418781"/>
    <lineage>
        <taxon>Eukaryota</taxon>
        <taxon>Fungi</taxon>
        <taxon>Dikarya</taxon>
        <taxon>Ascomycota</taxon>
        <taxon>Pezizomycotina</taxon>
        <taxon>Dothideomycetes</taxon>
        <taxon>Dothideomycetidae</taxon>
        <taxon>Mycosphaerellales</taxon>
        <taxon>Teratosphaeriaceae</taxon>
        <taxon>Teratosphaeria</taxon>
    </lineage>
</organism>